<proteinExistence type="inferred from homology"/>
<dbReference type="SMART" id="SM00382">
    <property type="entry name" value="AAA"/>
    <property type="match status" value="2"/>
</dbReference>
<dbReference type="FunFam" id="3.40.50.300:FF:000309">
    <property type="entry name" value="ABC transporter ATP-binding protein"/>
    <property type="match status" value="1"/>
</dbReference>
<keyword evidence="9" id="KW-0175">Coiled coil</keyword>
<dbReference type="Gene3D" id="1.10.287.380">
    <property type="entry name" value="Valyl-tRNA synthetase, C-terminal domain"/>
    <property type="match status" value="1"/>
</dbReference>
<dbReference type="InterPro" id="IPR017871">
    <property type="entry name" value="ABC_transporter-like_CS"/>
</dbReference>
<evidence type="ECO:0000256" key="2">
    <source>
        <dbReference type="ARBA" id="ARBA00022737"/>
    </source>
</evidence>
<keyword evidence="5" id="KW-0378">Hydrolase</keyword>
<dbReference type="AlphaFoldDB" id="A0A3B1AV75"/>
<evidence type="ECO:0000256" key="1">
    <source>
        <dbReference type="ARBA" id="ARBA00022490"/>
    </source>
</evidence>
<dbReference type="InterPro" id="IPR003439">
    <property type="entry name" value="ABC_transporter-like_ATP-bd"/>
</dbReference>
<keyword evidence="2" id="KW-0677">Repeat</keyword>
<dbReference type="InterPro" id="IPR027417">
    <property type="entry name" value="P-loop_NTPase"/>
</dbReference>
<dbReference type="GO" id="GO:0005524">
    <property type="term" value="F:ATP binding"/>
    <property type="evidence" value="ECO:0007669"/>
    <property type="project" value="UniProtKB-KW"/>
</dbReference>
<keyword evidence="1" id="KW-0963">Cytoplasm</keyword>
<dbReference type="InterPro" id="IPR043686">
    <property type="entry name" value="Uup"/>
</dbReference>
<evidence type="ECO:0000256" key="8">
    <source>
        <dbReference type="ARBA" id="ARBA00023204"/>
    </source>
</evidence>
<organism evidence="11">
    <name type="scientific">hydrothermal vent metagenome</name>
    <dbReference type="NCBI Taxonomy" id="652676"/>
    <lineage>
        <taxon>unclassified sequences</taxon>
        <taxon>metagenomes</taxon>
        <taxon>ecological metagenomes</taxon>
    </lineage>
</organism>
<dbReference type="HAMAP" id="MF_00848">
    <property type="entry name" value="Uup"/>
    <property type="match status" value="1"/>
</dbReference>
<feature type="coiled-coil region" evidence="9">
    <location>
        <begin position="567"/>
        <end position="628"/>
    </location>
</feature>
<protein>
    <submittedName>
        <fullName evidence="11">Bis-ABC ATPase Uup</fullName>
    </submittedName>
</protein>
<dbReference type="PANTHER" id="PTHR42855">
    <property type="entry name" value="ABC TRANSPORTER ATP-BINDING SUBUNIT"/>
    <property type="match status" value="1"/>
</dbReference>
<keyword evidence="6" id="KW-0067">ATP-binding</keyword>
<feature type="domain" description="ABC transporter" evidence="10">
    <location>
        <begin position="4"/>
        <end position="253"/>
    </location>
</feature>
<gene>
    <name evidence="11" type="ORF">MNBD_GAMMA20-484</name>
</gene>
<dbReference type="FunFam" id="3.40.50.300:FF:000011">
    <property type="entry name" value="Putative ABC transporter ATP-binding component"/>
    <property type="match status" value="1"/>
</dbReference>
<reference evidence="11" key="1">
    <citation type="submission" date="2018-06" db="EMBL/GenBank/DDBJ databases">
        <authorList>
            <person name="Zhirakovskaya E."/>
        </authorList>
    </citation>
    <scope>NUCLEOTIDE SEQUENCE</scope>
</reference>
<dbReference type="InterPro" id="IPR003593">
    <property type="entry name" value="AAA+_ATPase"/>
</dbReference>
<accession>A0A3B1AV75</accession>
<keyword evidence="7" id="KW-0238">DNA-binding</keyword>
<evidence type="ECO:0000259" key="10">
    <source>
        <dbReference type="PROSITE" id="PS50893"/>
    </source>
</evidence>
<dbReference type="PROSITE" id="PS50893">
    <property type="entry name" value="ABC_TRANSPORTER_2"/>
    <property type="match status" value="2"/>
</dbReference>
<dbReference type="CDD" id="cd03221">
    <property type="entry name" value="ABCF_EF-3"/>
    <property type="match status" value="2"/>
</dbReference>
<evidence type="ECO:0000256" key="3">
    <source>
        <dbReference type="ARBA" id="ARBA00022741"/>
    </source>
</evidence>
<dbReference type="Pfam" id="PF00005">
    <property type="entry name" value="ABC_tran"/>
    <property type="match status" value="2"/>
</dbReference>
<evidence type="ECO:0000256" key="9">
    <source>
        <dbReference type="SAM" id="Coils"/>
    </source>
</evidence>
<dbReference type="Pfam" id="PF12848">
    <property type="entry name" value="ABC_tran_Xtn"/>
    <property type="match status" value="1"/>
</dbReference>
<dbReference type="Pfam" id="PF16326">
    <property type="entry name" value="ABC_tran_CTD"/>
    <property type="match status" value="1"/>
</dbReference>
<dbReference type="InterPro" id="IPR032524">
    <property type="entry name" value="ABC_tran_C"/>
</dbReference>
<dbReference type="Gene3D" id="3.40.50.300">
    <property type="entry name" value="P-loop containing nucleotide triphosphate hydrolases"/>
    <property type="match status" value="2"/>
</dbReference>
<keyword evidence="4" id="KW-0227">DNA damage</keyword>
<evidence type="ECO:0000256" key="6">
    <source>
        <dbReference type="ARBA" id="ARBA00022840"/>
    </source>
</evidence>
<dbReference type="EMBL" id="UOFU01000315">
    <property type="protein sequence ID" value="VAX03188.1"/>
    <property type="molecule type" value="Genomic_DNA"/>
</dbReference>
<evidence type="ECO:0000256" key="5">
    <source>
        <dbReference type="ARBA" id="ARBA00022801"/>
    </source>
</evidence>
<sequence length="632" mass="70644">MSLIRFEKVSLAFGHWPLLDNVELQIEPGERVCLVGRNGTGKSTLMHVMRGAIVPDDGNVWRKSGLRVAYLAQDLPVDETRTVFEVITDGLEAMGAAMVEYHRALQVVMEDHSEAAMEALSRAQQALDAGDGWRLEQRVEEVISRLDLPADKALNTLSGGFKRRVLLAQALVLEPDLLLLDEPTNHLDIEGIQWLEEFLRGWNGSLLFITHDRAFLQNLATRIVELDRGALTSWPGDYANYLVKREERLAVEAEHSAKFDKKLAEEEVWIRQGIKARRTRNEGRARALQALRNERMQRRELQGKAKLEMSQADASGKLVVEVENATVGYGETPVIRDFSAKIVRGDRIGIIGPNGVGKSTLLKLLLGELTPQQGVVKLGTKLKVAYFDQQRAQLDLNKSVIDNLNLGGDMVSINGREKHVMGYLQDFLFPPQRVRSPVSSLSGGERNRLLLARLFTQPANLLVMDEPTNDLDVETLELLEELLGDYNGTLLLVSHDRAFVDNVVTSTLVFEDAGRVNEYVGGYNDWLRQRKDAVSEAKVNKPANVRAAEPAVPKQAKKLSYKDKHELASLPAQIEALESEQAALQEQVNEPGFYQQDKVTINADLARLEQLQAELATAYQRWEALEALVADE</sequence>
<dbReference type="InterPro" id="IPR051309">
    <property type="entry name" value="ABCF_ATPase"/>
</dbReference>
<evidence type="ECO:0000256" key="4">
    <source>
        <dbReference type="ARBA" id="ARBA00022763"/>
    </source>
</evidence>
<dbReference type="GO" id="GO:0003677">
    <property type="term" value="F:DNA binding"/>
    <property type="evidence" value="ECO:0007669"/>
    <property type="project" value="UniProtKB-KW"/>
</dbReference>
<dbReference type="SUPFAM" id="SSF52540">
    <property type="entry name" value="P-loop containing nucleoside triphosphate hydrolases"/>
    <property type="match status" value="2"/>
</dbReference>
<dbReference type="GO" id="GO:0016887">
    <property type="term" value="F:ATP hydrolysis activity"/>
    <property type="evidence" value="ECO:0007669"/>
    <property type="project" value="InterPro"/>
</dbReference>
<dbReference type="InterPro" id="IPR037118">
    <property type="entry name" value="Val-tRNA_synth_C_sf"/>
</dbReference>
<dbReference type="PROSITE" id="PS00211">
    <property type="entry name" value="ABC_TRANSPORTER_1"/>
    <property type="match status" value="1"/>
</dbReference>
<keyword evidence="3" id="KW-0547">Nucleotide-binding</keyword>
<evidence type="ECO:0000313" key="11">
    <source>
        <dbReference type="EMBL" id="VAX03188.1"/>
    </source>
</evidence>
<dbReference type="PANTHER" id="PTHR42855:SF1">
    <property type="entry name" value="ABC TRANSPORTER DOMAIN-CONTAINING PROTEIN"/>
    <property type="match status" value="1"/>
</dbReference>
<name>A0A3B1AV75_9ZZZZ</name>
<evidence type="ECO:0000256" key="7">
    <source>
        <dbReference type="ARBA" id="ARBA00023125"/>
    </source>
</evidence>
<dbReference type="GO" id="GO:0006281">
    <property type="term" value="P:DNA repair"/>
    <property type="evidence" value="ECO:0007669"/>
    <property type="project" value="UniProtKB-KW"/>
</dbReference>
<keyword evidence="8" id="KW-0234">DNA repair</keyword>
<feature type="domain" description="ABC transporter" evidence="10">
    <location>
        <begin position="320"/>
        <end position="537"/>
    </location>
</feature>
<dbReference type="InterPro" id="IPR032781">
    <property type="entry name" value="ABC_tran_Xtn"/>
</dbReference>